<dbReference type="AlphaFoldDB" id="A0A1H4R701"/>
<name>A0A1H4R701_9MICO</name>
<dbReference type="InterPro" id="IPR029068">
    <property type="entry name" value="Glyas_Bleomycin-R_OHBP_Dase"/>
</dbReference>
<gene>
    <name evidence="1" type="ORF">SAMN04489806_3019</name>
</gene>
<organism evidence="1 2">
    <name type="scientific">Paramicrobacterium humi</name>
    <dbReference type="NCBI Taxonomy" id="640635"/>
    <lineage>
        <taxon>Bacteria</taxon>
        <taxon>Bacillati</taxon>
        <taxon>Actinomycetota</taxon>
        <taxon>Actinomycetes</taxon>
        <taxon>Micrococcales</taxon>
        <taxon>Microbacteriaceae</taxon>
        <taxon>Paramicrobacterium</taxon>
    </lineage>
</organism>
<dbReference type="PANTHER" id="PTHR36503:SF1">
    <property type="entry name" value="BLR2520 PROTEIN"/>
    <property type="match status" value="1"/>
</dbReference>
<sequence>MSSISSVILGTPDPEAAERFYANAFDLGDRVGVRASDEATSGFRGFTLSLIAAQPSNVDALVDAALAAGGTTLKPVAKSLWGYGGLISAPDGAIWNIATSAKKNAEPASRSIEHVVLLLGATDVKASKEFYVDRGFTVVKGFGNGYVEFAPSGRINLGLYRRRSLAKSAGVPDDGTGSHRLTIVGDAAAAADPDGFQWESAAATA</sequence>
<dbReference type="SUPFAM" id="SSF54593">
    <property type="entry name" value="Glyoxalase/Bleomycin resistance protein/Dihydroxybiphenyl dioxygenase"/>
    <property type="match status" value="2"/>
</dbReference>
<dbReference type="Proteomes" id="UP000199183">
    <property type="component" value="Unassembled WGS sequence"/>
</dbReference>
<protein>
    <recommendedName>
        <fullName evidence="3">Glyoxalase-like domain-containing protein</fullName>
    </recommendedName>
</protein>
<accession>A0A1H4R701</accession>
<evidence type="ECO:0008006" key="3">
    <source>
        <dbReference type="Google" id="ProtNLM"/>
    </source>
</evidence>
<dbReference type="OrthoDB" id="4825162at2"/>
<evidence type="ECO:0000313" key="2">
    <source>
        <dbReference type="Proteomes" id="UP000199183"/>
    </source>
</evidence>
<dbReference type="Gene3D" id="3.10.180.10">
    <property type="entry name" value="2,3-Dihydroxybiphenyl 1,2-Dioxygenase, domain 1"/>
    <property type="match status" value="2"/>
</dbReference>
<proteinExistence type="predicted"/>
<evidence type="ECO:0000313" key="1">
    <source>
        <dbReference type="EMBL" id="SEC27598.1"/>
    </source>
</evidence>
<dbReference type="EMBL" id="FNRY01000001">
    <property type="protein sequence ID" value="SEC27598.1"/>
    <property type="molecule type" value="Genomic_DNA"/>
</dbReference>
<keyword evidence="2" id="KW-1185">Reference proteome</keyword>
<dbReference type="PANTHER" id="PTHR36503">
    <property type="entry name" value="BLR2520 PROTEIN"/>
    <property type="match status" value="1"/>
</dbReference>
<dbReference type="RefSeq" id="WP_091186391.1">
    <property type="nucleotide sequence ID" value="NZ_FNRY01000001.1"/>
</dbReference>
<dbReference type="STRING" id="640635.SAMN04489806_3019"/>
<reference evidence="1 2" key="1">
    <citation type="submission" date="2016-10" db="EMBL/GenBank/DDBJ databases">
        <authorList>
            <person name="de Groot N.N."/>
        </authorList>
    </citation>
    <scope>NUCLEOTIDE SEQUENCE [LARGE SCALE GENOMIC DNA]</scope>
    <source>
        <strain evidence="1 2">DSM 21799</strain>
    </source>
</reference>